<name>A0A174AC58_9FIRM</name>
<dbReference type="RefSeq" id="WP_055053277.1">
    <property type="nucleotide sequence ID" value="NZ_CYZA01000006.1"/>
</dbReference>
<proteinExistence type="predicted"/>
<sequence>MAIYKGEQCLAGVGKNATIKIGTAKTGTSAAVTNSGTDTDAILNFTLPKGDQGVGISSVIPHYLASSKSQGVTRSTTGWATSAQVMTSTNKYLWCYHEFVLSNNNHLYTNATVIGVYGDKGDPGTTDYNGLQNKPVVNGAVTAYQSDIMKSQLRNVTFSTEEPKTTDGKPGDMWVVYGDE</sequence>
<protein>
    <recommendedName>
        <fullName evidence="3">Phage tail protein</fullName>
    </recommendedName>
</protein>
<evidence type="ECO:0008006" key="3">
    <source>
        <dbReference type="Google" id="ProtNLM"/>
    </source>
</evidence>
<accession>A0A174AC58</accession>
<reference evidence="1 2" key="1">
    <citation type="submission" date="2015-09" db="EMBL/GenBank/DDBJ databases">
        <authorList>
            <consortium name="Pathogen Informatics"/>
        </authorList>
    </citation>
    <scope>NUCLEOTIDE SEQUENCE [LARGE SCALE GENOMIC DNA]</scope>
    <source>
        <strain evidence="1 2">2789STDY5608838</strain>
    </source>
</reference>
<gene>
    <name evidence="1" type="ORF">ERS852395_01540</name>
</gene>
<dbReference type="Proteomes" id="UP000095447">
    <property type="component" value="Unassembled WGS sequence"/>
</dbReference>
<organism evidence="1 2">
    <name type="scientific">Blautia obeum</name>
    <dbReference type="NCBI Taxonomy" id="40520"/>
    <lineage>
        <taxon>Bacteria</taxon>
        <taxon>Bacillati</taxon>
        <taxon>Bacillota</taxon>
        <taxon>Clostridia</taxon>
        <taxon>Lachnospirales</taxon>
        <taxon>Lachnospiraceae</taxon>
        <taxon>Blautia</taxon>
    </lineage>
</organism>
<dbReference type="EMBL" id="CYZA01000006">
    <property type="protein sequence ID" value="CUN85997.1"/>
    <property type="molecule type" value="Genomic_DNA"/>
</dbReference>
<evidence type="ECO:0000313" key="1">
    <source>
        <dbReference type="EMBL" id="CUN85997.1"/>
    </source>
</evidence>
<dbReference type="AlphaFoldDB" id="A0A174AC58"/>
<evidence type="ECO:0000313" key="2">
    <source>
        <dbReference type="Proteomes" id="UP000095447"/>
    </source>
</evidence>